<dbReference type="PROSITE" id="PS51450">
    <property type="entry name" value="LRR"/>
    <property type="match status" value="1"/>
</dbReference>
<name>A0A6P3YV46_ZIZJJ</name>
<dbReference type="InterPro" id="IPR051848">
    <property type="entry name" value="PGIP"/>
</dbReference>
<feature type="signal peptide" evidence="5">
    <location>
        <begin position="1"/>
        <end position="27"/>
    </location>
</feature>
<keyword evidence="2" id="KW-0433">Leucine-rich repeat</keyword>
<dbReference type="GeneID" id="107405486"/>
<dbReference type="FunCoup" id="A0A6P3YV46">
    <property type="interactions" value="1181"/>
</dbReference>
<dbReference type="Pfam" id="PF08263">
    <property type="entry name" value="LRRNT_2"/>
    <property type="match status" value="1"/>
</dbReference>
<dbReference type="InterPro" id="IPR032675">
    <property type="entry name" value="LRR_dom_sf"/>
</dbReference>
<dbReference type="PANTHER" id="PTHR48059:SF4">
    <property type="entry name" value="POLYGALACTURONASE INHIBITOR 1-RELATED"/>
    <property type="match status" value="1"/>
</dbReference>
<evidence type="ECO:0000256" key="3">
    <source>
        <dbReference type="ARBA" id="ARBA00022737"/>
    </source>
</evidence>
<accession>A0A6P3YV46</accession>
<evidence type="ECO:0000256" key="4">
    <source>
        <dbReference type="ARBA" id="ARBA00038043"/>
    </source>
</evidence>
<proteinExistence type="inferred from homology"/>
<comment type="subcellular location">
    <subcellularLocation>
        <location evidence="1">Cell envelope</location>
    </subcellularLocation>
</comment>
<evidence type="ECO:0000313" key="8">
    <source>
        <dbReference type="RefSeq" id="XP_015868036.2"/>
    </source>
</evidence>
<dbReference type="AlphaFoldDB" id="A0A6P3YV46"/>
<comment type="similarity">
    <text evidence="4">Belongs to the polygalacturonase-inhibiting protein family.</text>
</comment>
<keyword evidence="3" id="KW-0677">Repeat</keyword>
<keyword evidence="7" id="KW-1185">Reference proteome</keyword>
<feature type="domain" description="Leucine-rich repeat-containing N-terminal plant-type" evidence="6">
    <location>
        <begin position="32"/>
        <end position="68"/>
    </location>
</feature>
<dbReference type="Gene3D" id="3.80.10.10">
    <property type="entry name" value="Ribonuclease Inhibitor"/>
    <property type="match status" value="1"/>
</dbReference>
<dbReference type="InParanoid" id="A0A6P3YV46"/>
<dbReference type="PANTHER" id="PTHR48059">
    <property type="entry name" value="POLYGALACTURONASE INHIBITOR 1"/>
    <property type="match status" value="1"/>
</dbReference>
<evidence type="ECO:0000256" key="2">
    <source>
        <dbReference type="ARBA" id="ARBA00022614"/>
    </source>
</evidence>
<dbReference type="RefSeq" id="XP_015868036.2">
    <property type="nucleotide sequence ID" value="XM_016012550.4"/>
</dbReference>
<dbReference type="Pfam" id="PF00560">
    <property type="entry name" value="LRR_1"/>
    <property type="match status" value="6"/>
</dbReference>
<feature type="chain" id="PRO_5045826029" evidence="5">
    <location>
        <begin position="28"/>
        <end position="334"/>
    </location>
</feature>
<keyword evidence="5" id="KW-0732">Signal</keyword>
<organism evidence="7 8">
    <name type="scientific">Ziziphus jujuba</name>
    <name type="common">Chinese jujube</name>
    <name type="synonym">Ziziphus sativa</name>
    <dbReference type="NCBI Taxonomy" id="326968"/>
    <lineage>
        <taxon>Eukaryota</taxon>
        <taxon>Viridiplantae</taxon>
        <taxon>Streptophyta</taxon>
        <taxon>Embryophyta</taxon>
        <taxon>Tracheophyta</taxon>
        <taxon>Spermatophyta</taxon>
        <taxon>Magnoliopsida</taxon>
        <taxon>eudicotyledons</taxon>
        <taxon>Gunneridae</taxon>
        <taxon>Pentapetalae</taxon>
        <taxon>rosids</taxon>
        <taxon>fabids</taxon>
        <taxon>Rosales</taxon>
        <taxon>Rhamnaceae</taxon>
        <taxon>Paliureae</taxon>
        <taxon>Ziziphus</taxon>
    </lineage>
</organism>
<protein>
    <submittedName>
        <fullName evidence="8">Polygalacturonase inhibitor</fullName>
    </submittedName>
</protein>
<reference evidence="8" key="1">
    <citation type="submission" date="2025-08" db="UniProtKB">
        <authorList>
            <consortium name="RefSeq"/>
        </authorList>
    </citation>
    <scope>IDENTIFICATION</scope>
    <source>
        <tissue evidence="8">Seedling</tissue>
    </source>
</reference>
<evidence type="ECO:0000256" key="5">
    <source>
        <dbReference type="SAM" id="SignalP"/>
    </source>
</evidence>
<dbReference type="InterPro" id="IPR013210">
    <property type="entry name" value="LRR_N_plant-typ"/>
</dbReference>
<evidence type="ECO:0000313" key="7">
    <source>
        <dbReference type="Proteomes" id="UP001652623"/>
    </source>
</evidence>
<evidence type="ECO:0000259" key="6">
    <source>
        <dbReference type="Pfam" id="PF08263"/>
    </source>
</evidence>
<evidence type="ECO:0000256" key="1">
    <source>
        <dbReference type="ARBA" id="ARBA00004196"/>
    </source>
</evidence>
<dbReference type="Proteomes" id="UP001652623">
    <property type="component" value="Chromosome 11"/>
</dbReference>
<gene>
    <name evidence="8" type="primary">LOC107405486</name>
</gene>
<sequence>MEAPSSILSILCITLIFFSNLVHPTFSELCNPKDKKVLLQIKRAFNNPYVLASWNPDIDCCDWYCVSCHLTTHRINSLTILSDGLPGQIPSEVGDLPYLESLEFHKLPNLTGPIPPAIAKLQNLKSLTISWTNISGYVPDFLSQLKNLTFLDLAFNNLTGSIPASLSLLPNLDALHLDRNKLTGSIPDSFGEFRGKVPSLYLSHNQLSGNIPVSLGKMNFDVIELQRNKLEGDASLIFSGKNKTTQFVDLSRNLLEFDLSEVEFPSTLVSLDLNHNKIKGSLPVGLTALNLQFLNVSYNRLCGQIPMGGKLQSFDNSSYFHNRCLCGAPLESCK</sequence>
<dbReference type="SUPFAM" id="SSF52058">
    <property type="entry name" value="L domain-like"/>
    <property type="match status" value="1"/>
</dbReference>
<dbReference type="KEGG" id="zju:107405486"/>
<dbReference type="InterPro" id="IPR001611">
    <property type="entry name" value="Leu-rich_rpt"/>
</dbReference>